<sequence>MSATCPSCAWPTPTSISAHGPVRYLRCVCGRWLIVEHGEVVAAAGPSAFAARGPSS</sequence>
<dbReference type="STRING" id="1210086.GCA_001613105_06348"/>
<evidence type="ECO:0000313" key="1">
    <source>
        <dbReference type="EMBL" id="RDI62909.1"/>
    </source>
</evidence>
<gene>
    <name evidence="1" type="ORF">DFR76_112228</name>
</gene>
<accession>A0A370HWQ0</accession>
<reference evidence="1 2" key="1">
    <citation type="submission" date="2018-07" db="EMBL/GenBank/DDBJ databases">
        <title>Genomic Encyclopedia of Type Strains, Phase IV (KMG-IV): sequencing the most valuable type-strain genomes for metagenomic binning, comparative biology and taxonomic classification.</title>
        <authorList>
            <person name="Goeker M."/>
        </authorList>
    </citation>
    <scope>NUCLEOTIDE SEQUENCE [LARGE SCALE GENOMIC DNA]</scope>
    <source>
        <strain evidence="1 2">DSM 44290</strain>
    </source>
</reference>
<proteinExistence type="predicted"/>
<dbReference type="EMBL" id="QQBC01000012">
    <property type="protein sequence ID" value="RDI62909.1"/>
    <property type="molecule type" value="Genomic_DNA"/>
</dbReference>
<dbReference type="AlphaFoldDB" id="A0A370HWQ0"/>
<dbReference type="Proteomes" id="UP000254869">
    <property type="component" value="Unassembled WGS sequence"/>
</dbReference>
<evidence type="ECO:0000313" key="2">
    <source>
        <dbReference type="Proteomes" id="UP000254869"/>
    </source>
</evidence>
<comment type="caution">
    <text evidence="1">The sequence shown here is derived from an EMBL/GenBank/DDBJ whole genome shotgun (WGS) entry which is preliminary data.</text>
</comment>
<protein>
    <submittedName>
        <fullName evidence="1">Uncharacterized protein</fullName>
    </submittedName>
</protein>
<name>A0A370HWQ0_9NOCA</name>
<dbReference type="RefSeq" id="WP_169813833.1">
    <property type="nucleotide sequence ID" value="NZ_QQBC01000012.1"/>
</dbReference>
<keyword evidence="2" id="KW-1185">Reference proteome</keyword>
<organism evidence="1 2">
    <name type="scientific">Nocardia pseudobrasiliensis</name>
    <dbReference type="NCBI Taxonomy" id="45979"/>
    <lineage>
        <taxon>Bacteria</taxon>
        <taxon>Bacillati</taxon>
        <taxon>Actinomycetota</taxon>
        <taxon>Actinomycetes</taxon>
        <taxon>Mycobacteriales</taxon>
        <taxon>Nocardiaceae</taxon>
        <taxon>Nocardia</taxon>
    </lineage>
</organism>